<dbReference type="AlphaFoldDB" id="F5IX75"/>
<dbReference type="EMBL" id="ADLV01000018">
    <property type="protein sequence ID" value="EGK02422.1"/>
    <property type="molecule type" value="Genomic_DNA"/>
</dbReference>
<dbReference type="HOGENOM" id="CLU_3183000_0_0_10"/>
<sequence>MMFLLWLGRSMFFYESSLHKFHNLLIAIFTECEFAYLVRENNVGFP</sequence>
<reference evidence="1 2" key="1">
    <citation type="submission" date="2011-04" db="EMBL/GenBank/DDBJ databases">
        <title>The Genome Sequence of Dysgonomonas gadei ATCC BAA-286.</title>
        <authorList>
            <consortium name="The Broad Institute Genome Sequencing Platform"/>
            <person name="Earl A."/>
            <person name="Ward D."/>
            <person name="Feldgarden M."/>
            <person name="Gevers D."/>
            <person name="Pudlo N."/>
            <person name="Martens E."/>
            <person name="Allen-Vercoe E."/>
            <person name="Young S.K."/>
            <person name="Zeng Q."/>
            <person name="Gargeya S."/>
            <person name="Fitzgerald M."/>
            <person name="Haas B."/>
            <person name="Abouelleil A."/>
            <person name="Alvarado L."/>
            <person name="Arachchi H.M."/>
            <person name="Berlin A."/>
            <person name="Brown A."/>
            <person name="Chapman S.B."/>
            <person name="Chen Z."/>
            <person name="Dunbar C."/>
            <person name="Freedman E."/>
            <person name="Gearin G."/>
            <person name="Gellesch M."/>
            <person name="Goldberg J."/>
            <person name="Griggs A."/>
            <person name="Gujja S."/>
            <person name="Heiman D."/>
            <person name="Howarth C."/>
            <person name="Larson L."/>
            <person name="Lui A."/>
            <person name="MacDonald P.J.P."/>
            <person name="Mehta T."/>
            <person name="Montmayeur A."/>
            <person name="Murphy C."/>
            <person name="Neiman D."/>
            <person name="Pearson M."/>
            <person name="Priest M."/>
            <person name="Roberts A."/>
            <person name="Saif S."/>
            <person name="Shea T."/>
            <person name="Shenoy N."/>
            <person name="Sisk P."/>
            <person name="Stolte C."/>
            <person name="Sykes S."/>
            <person name="Yandava C."/>
            <person name="Wortman J."/>
            <person name="Nusbaum C."/>
            <person name="Birren B."/>
        </authorList>
    </citation>
    <scope>NUCLEOTIDE SEQUENCE [LARGE SCALE GENOMIC DNA]</scope>
    <source>
        <strain evidence="1 2">ATCC BAA-286</strain>
    </source>
</reference>
<dbReference type="Proteomes" id="UP000004913">
    <property type="component" value="Unassembled WGS sequence"/>
</dbReference>
<dbReference type="STRING" id="742766.HMPREF9455_01692"/>
<accession>F5IX75</accession>
<evidence type="ECO:0000313" key="1">
    <source>
        <dbReference type="EMBL" id="EGK02422.1"/>
    </source>
</evidence>
<proteinExistence type="predicted"/>
<comment type="caution">
    <text evidence="1">The sequence shown here is derived from an EMBL/GenBank/DDBJ whole genome shotgun (WGS) entry which is preliminary data.</text>
</comment>
<gene>
    <name evidence="1" type="ORF">HMPREF9455_01692</name>
</gene>
<keyword evidence="2" id="KW-1185">Reference proteome</keyword>
<protein>
    <submittedName>
        <fullName evidence="1">Uncharacterized protein</fullName>
    </submittedName>
</protein>
<evidence type="ECO:0000313" key="2">
    <source>
        <dbReference type="Proteomes" id="UP000004913"/>
    </source>
</evidence>
<organism evidence="1 2">
    <name type="scientific">Dysgonomonas gadei ATCC BAA-286</name>
    <dbReference type="NCBI Taxonomy" id="742766"/>
    <lineage>
        <taxon>Bacteria</taxon>
        <taxon>Pseudomonadati</taxon>
        <taxon>Bacteroidota</taxon>
        <taxon>Bacteroidia</taxon>
        <taxon>Bacteroidales</taxon>
        <taxon>Dysgonomonadaceae</taxon>
        <taxon>Dysgonomonas</taxon>
    </lineage>
</organism>
<name>F5IX75_9BACT</name>